<feature type="compositionally biased region" description="Basic and acidic residues" evidence="1">
    <location>
        <begin position="1249"/>
        <end position="1259"/>
    </location>
</feature>
<feature type="compositionally biased region" description="Polar residues" evidence="1">
    <location>
        <begin position="1360"/>
        <end position="1372"/>
    </location>
</feature>
<dbReference type="VEuPathDB" id="FungiDB:FGRAMPH1_01G24207"/>
<feature type="region of interest" description="Disordered" evidence="1">
    <location>
        <begin position="620"/>
        <end position="639"/>
    </location>
</feature>
<feature type="compositionally biased region" description="Polar residues" evidence="1">
    <location>
        <begin position="1771"/>
        <end position="1784"/>
    </location>
</feature>
<feature type="region of interest" description="Disordered" evidence="1">
    <location>
        <begin position="1567"/>
        <end position="1626"/>
    </location>
</feature>
<feature type="compositionally biased region" description="Acidic residues" evidence="1">
    <location>
        <begin position="210"/>
        <end position="220"/>
    </location>
</feature>
<feature type="compositionally biased region" description="Polar residues" evidence="1">
    <location>
        <begin position="1281"/>
        <end position="1312"/>
    </location>
</feature>
<name>A0A1C3YL93_GIBZE</name>
<dbReference type="GO" id="GO:0042274">
    <property type="term" value="P:ribosomal small subunit biogenesis"/>
    <property type="evidence" value="ECO:0007669"/>
    <property type="project" value="EnsemblFungi"/>
</dbReference>
<feature type="region of interest" description="Disordered" evidence="1">
    <location>
        <begin position="1658"/>
        <end position="1741"/>
    </location>
</feature>
<dbReference type="GO" id="GO:0034599">
    <property type="term" value="P:cellular response to oxidative stress"/>
    <property type="evidence" value="ECO:0007669"/>
    <property type="project" value="EnsemblFungi"/>
</dbReference>
<dbReference type="GO" id="GO:0030688">
    <property type="term" value="C:preribosome, small subunit precursor"/>
    <property type="evidence" value="ECO:0007669"/>
    <property type="project" value="EnsemblFungi"/>
</dbReference>
<dbReference type="Proteomes" id="UP000070720">
    <property type="component" value="Chromosome 4"/>
</dbReference>
<feature type="compositionally biased region" description="Low complexity" evidence="1">
    <location>
        <begin position="1086"/>
        <end position="1103"/>
    </location>
</feature>
<protein>
    <submittedName>
        <fullName evidence="3">Chromosome 4, complete genome</fullName>
    </submittedName>
</protein>
<feature type="region of interest" description="Disordered" evidence="1">
    <location>
        <begin position="1125"/>
        <end position="1387"/>
    </location>
</feature>
<dbReference type="Pfam" id="PF03399">
    <property type="entry name" value="SAC3_GANP"/>
    <property type="match status" value="1"/>
</dbReference>
<dbReference type="Pfam" id="PF04180">
    <property type="entry name" value="LTV"/>
    <property type="match status" value="1"/>
</dbReference>
<sequence length="1784" mass="197679">MPRKWIDKKSAQHFTLVHRPQNDPLIHDENAPSMVLNPTQTKKGSSKSKDLDDLASELGYEAEGVRANEGEAASYGVYYDDTEYDYMQHLRDLNTGGGEVVFVESSASANKGKGKQKQSLEDALKKMDIEQSAEDILDEDMLPSKNLTRATYEAQQDIPDSLKGFQPDMDPRLREVLEALEDDAFVDEDDDIFKELAKDGRELEDYEFDEAGFDEDDGWESDATAKPTKEFKDDDVPQLVKQMEQPEEGPSQDWLEDFKQFKKEQKVTKAPVAPSQSEMQSMWTTTTNGGRRKKRKGALTDNSSYSMTSSSLVRTEQMTLLDARFDKIEEAYNEDMDDDMQSVSAVSTMSTVQGPLRSDFDGIMDDFLGNFTKPGKRTNKKNKAQTGLEQLDEIRQGLGPARIRGRLDGLNSTSSIHLPPTVPLHTSRHASRALLLNPHAQTIPQMSATFVASSNQMFSAFGQPTRSPSPAFNPFATKSEDKGSAFGVDGASDSSKTKRNKRTSAFGDHSDSEAKRKAKAGFKGKDANLSDGGGRPKGRKGDDKKNNDSKKNPFGAFPSTKKPAGQNARNNGSNPFATTRDESRPTSSSSADAQDDHVPEAHNSNDPHAKRVYEQLRKDGIHPPQWPSQPGNPKNKGEVTKFREKYETYRSKARASLTKAGLIDDPEKRKTLQDAIDFKGICEDMCPEYEKITRINEMDVHQPEKNPKTTFANTSRMIKKLARSAAGQEAPLPMDVRSIPALKRTLDYLIDDLLREDGRLPGLHGFLWDRTRAIRRDFTFFSSLTPDEMKLQVYVLENIARFHVTALHLLTQEGKAPEDFVEQQELEQLGKALLSLRDAYDDCNDQGIRCENEPEFRAYYLIFHAYDSNIIETLQRQWKPNLWRDSDEVRTAVSLVEALQNTQDFHGPLKDAPSLAASSAYQSYFRIVEDSKVSYTMACFAECHFPRLRRCILSAIKRGLARPRETSKDVTAAELNKFLRFDTVEQAIEFAELHNIEFGECEENPFDVSLQYAKLDNRAALPHLRLQHQFSHSLVEKKRGFKTLPQLIHETIYEDTTCTKPKTNGSVGASAFAPSIQATNKPAIPTGPKSTTPSPFSSPSVSGGSWGNNKAVNGISGTTFNGITPANGFAVQQPTPQPNTFSSGLTPAAKQPAGNPFAPATSASTPSLPGNAPAKTDTVSQMTQASGTTHPLNPFASSFKPPTTTDTSATRSPFGQPFASVNKENGPAAKPTFSFPSIKPAIPAAETTSSKEESTDKSENQAITAESAKPPAINFIPPTPQLSSFPSNTTTQPQNPFTSSTSNSAPQSTPTTGLGLDRPAPKNEETPKPTTSILSSQPPAASTPQFSSPSIGTPAFPTPAKSNDVSQPSTTLAAAHPPKEPSPPLALPTPPRDLLGDFTKWFVVGDNGLMDEFQAFMLDNILQGVYRKYVRDEEAKRKKEEEAQALAKAEQFRIYNLSVKYFYRWKEIARDLRLSRLRRSGREQMRIYYEEQRAAHAKAQKDAARRAAREKAEIAELNRPEELKDFLKHKKPSKRRQAEEESALLASGVLSGIDNEQEAITRIVRRAPSVASSVSSKQSSTSRGGSKTRALRQQYGGDQQATFRRSLPPMASRNTSSPEPGNRVSRVSERWRLKAMGIVQLPDGTAVPESIANEMHHDKKRLGGSIMGPPSSYPIRRASGGDFARSETRQRISNSQDTIDTSESDSGTTKNKRKRAAEDDEAVQERQAKSSSHKRVMSDAQNLINELRAMREEMEEGATWFKDQNDRLQSELISRSSTPWEQDA</sequence>
<feature type="compositionally biased region" description="Basic and acidic residues" evidence="1">
    <location>
        <begin position="594"/>
        <end position="608"/>
    </location>
</feature>
<dbReference type="GO" id="GO:0000056">
    <property type="term" value="P:ribosomal small subunit export from nucleus"/>
    <property type="evidence" value="ECO:0007669"/>
    <property type="project" value="EnsemblFungi"/>
</dbReference>
<feature type="compositionally biased region" description="Low complexity" evidence="1">
    <location>
        <begin position="1569"/>
        <end position="1588"/>
    </location>
</feature>
<dbReference type="Gene3D" id="1.25.40.990">
    <property type="match status" value="1"/>
</dbReference>
<feature type="domain" description="SAC3/GANP/THP3 conserved" evidence="2">
    <location>
        <begin position="685"/>
        <end position="998"/>
    </location>
</feature>
<evidence type="ECO:0000256" key="1">
    <source>
        <dbReference type="SAM" id="MobiDB-lite"/>
    </source>
</evidence>
<feature type="compositionally biased region" description="Polar residues" evidence="1">
    <location>
        <begin position="461"/>
        <end position="470"/>
    </location>
</feature>
<evidence type="ECO:0000259" key="2">
    <source>
        <dbReference type="Pfam" id="PF03399"/>
    </source>
</evidence>
<feature type="compositionally biased region" description="Polar residues" evidence="1">
    <location>
        <begin position="1691"/>
        <end position="1709"/>
    </location>
</feature>
<feature type="region of interest" description="Disordered" evidence="1">
    <location>
        <begin position="265"/>
        <end position="305"/>
    </location>
</feature>
<reference evidence="4" key="2">
    <citation type="journal article" date="2010" name="Nature">
        <title>Comparative genomics reveals mobile pathogenicity chromosomes in Fusarium.</title>
        <authorList>
            <person name="Ma L.J."/>
            <person name="van der Does H.C."/>
            <person name="Borkovich K.A."/>
            <person name="Coleman J.J."/>
            <person name="Daboussi M.J."/>
            <person name="Di Pietro A."/>
            <person name="Dufresne M."/>
            <person name="Freitag M."/>
            <person name="Grabherr M."/>
            <person name="Henrissat B."/>
            <person name="Houterman P.M."/>
            <person name="Kang S."/>
            <person name="Shim W.B."/>
            <person name="Woloshuk C."/>
            <person name="Xie X."/>
            <person name="Xu J.R."/>
            <person name="Antoniw J."/>
            <person name="Baker S.E."/>
            <person name="Bluhm B.H."/>
            <person name="Breakspear A."/>
            <person name="Brown D.W."/>
            <person name="Butchko R.A."/>
            <person name="Chapman S."/>
            <person name="Coulson R."/>
            <person name="Coutinho P.M."/>
            <person name="Danchin E.G."/>
            <person name="Diener A."/>
            <person name="Gale L.R."/>
            <person name="Gardiner D.M."/>
            <person name="Goff S."/>
            <person name="Hammond-Kosack K.E."/>
            <person name="Hilburn K."/>
            <person name="Hua-Van A."/>
            <person name="Jonkers W."/>
            <person name="Kazan K."/>
            <person name="Kodira C.D."/>
            <person name="Koehrsen M."/>
            <person name="Kumar L."/>
            <person name="Lee Y.H."/>
            <person name="Li L."/>
            <person name="Manners J.M."/>
            <person name="Miranda-Saavedra D."/>
            <person name="Mukherjee M."/>
            <person name="Park G."/>
            <person name="Park J."/>
            <person name="Park S.Y."/>
            <person name="Proctor R.H."/>
            <person name="Regev A."/>
            <person name="Ruiz-Roldan M.C."/>
            <person name="Sain D."/>
            <person name="Sakthikumar S."/>
            <person name="Sykes S."/>
            <person name="Schwartz D.C."/>
            <person name="Turgeon B.G."/>
            <person name="Wapinski I."/>
            <person name="Yoder O."/>
            <person name="Young S."/>
            <person name="Zeng Q."/>
            <person name="Zhou S."/>
            <person name="Galagan J."/>
            <person name="Cuomo C.A."/>
            <person name="Kistler H.C."/>
            <person name="Rep M."/>
        </authorList>
    </citation>
    <scope>GENOME REANNOTATION</scope>
    <source>
        <strain evidence="4">ATCC MYA-4620 / CBS 123657 / FGSC 9075 / NRRL 31084 / PH-1</strain>
    </source>
</reference>
<dbReference type="InParanoid" id="A0A1C3YL93"/>
<feature type="compositionally biased region" description="Polar residues" evidence="1">
    <location>
        <begin position="1328"/>
        <end position="1351"/>
    </location>
</feature>
<dbReference type="GO" id="GO:0006970">
    <property type="term" value="P:response to osmotic stress"/>
    <property type="evidence" value="ECO:0007669"/>
    <property type="project" value="EnsemblFungi"/>
</dbReference>
<dbReference type="GO" id="GO:0071986">
    <property type="term" value="C:Ragulator complex"/>
    <property type="evidence" value="ECO:0007669"/>
    <property type="project" value="EnsemblFungi"/>
</dbReference>
<feature type="region of interest" description="Disordered" evidence="1">
    <location>
        <begin position="19"/>
        <end position="55"/>
    </location>
</feature>
<dbReference type="eggNOG" id="KOG1860">
    <property type="taxonomic scope" value="Eukaryota"/>
</dbReference>
<organism evidence="3 4">
    <name type="scientific">Gibberella zeae (strain ATCC MYA-4620 / CBS 123657 / FGSC 9075 / NRRL 31084 / PH-1)</name>
    <name type="common">Wheat head blight fungus</name>
    <name type="synonym">Fusarium graminearum</name>
    <dbReference type="NCBI Taxonomy" id="229533"/>
    <lineage>
        <taxon>Eukaryota</taxon>
        <taxon>Fungi</taxon>
        <taxon>Dikarya</taxon>
        <taxon>Ascomycota</taxon>
        <taxon>Pezizomycotina</taxon>
        <taxon>Sordariomycetes</taxon>
        <taxon>Hypocreomycetidae</taxon>
        <taxon>Hypocreales</taxon>
        <taxon>Nectriaceae</taxon>
        <taxon>Fusarium</taxon>
    </lineage>
</organism>
<feature type="region of interest" description="Disordered" evidence="1">
    <location>
        <begin position="1755"/>
        <end position="1784"/>
    </location>
</feature>
<dbReference type="GO" id="GO:0006406">
    <property type="term" value="P:mRNA export from nucleus"/>
    <property type="evidence" value="ECO:0007669"/>
    <property type="project" value="TreeGrafter"/>
</dbReference>
<feature type="compositionally biased region" description="Polar residues" evidence="1">
    <location>
        <begin position="567"/>
        <end position="577"/>
    </location>
</feature>
<dbReference type="InterPro" id="IPR007307">
    <property type="entry name" value="Ltv1"/>
</dbReference>
<evidence type="ECO:0000313" key="4">
    <source>
        <dbReference type="Proteomes" id="UP000070720"/>
    </source>
</evidence>
<feature type="compositionally biased region" description="Polar residues" evidence="1">
    <location>
        <begin position="1200"/>
        <end position="1213"/>
    </location>
</feature>
<dbReference type="GO" id="GO:0070390">
    <property type="term" value="C:transcription export complex 2"/>
    <property type="evidence" value="ECO:0007669"/>
    <property type="project" value="TreeGrafter"/>
</dbReference>
<reference evidence="3 4" key="3">
    <citation type="journal article" date="2015" name="BMC Genomics">
        <title>The completed genome sequence of the pathogenic ascomycete fungus Fusarium graminearum.</title>
        <authorList>
            <person name="King R."/>
            <person name="Urban M."/>
            <person name="Hammond-Kosack M.C."/>
            <person name="Hassani-Pak K."/>
            <person name="Hammond-Kosack K.E."/>
        </authorList>
    </citation>
    <scope>NUCLEOTIDE SEQUENCE [LARGE SCALE GENOMIC DNA]</scope>
    <source>
        <strain evidence="4">ATCC MYA-4620 / CBS 123657 / FGSC 9075 / NRRL 31084 / PH-1</strain>
    </source>
</reference>
<dbReference type="GO" id="GO:0031902">
    <property type="term" value="C:late endosome membrane"/>
    <property type="evidence" value="ECO:0007669"/>
    <property type="project" value="EnsemblFungi"/>
</dbReference>
<reference evidence="4" key="1">
    <citation type="journal article" date="2007" name="Science">
        <title>The Fusarium graminearum genome reveals a link between localized polymorphism and pathogen specialization.</title>
        <authorList>
            <person name="Cuomo C.A."/>
            <person name="Gueldener U."/>
            <person name="Xu J.-R."/>
            <person name="Trail F."/>
            <person name="Turgeon B.G."/>
            <person name="Di Pietro A."/>
            <person name="Walton J.D."/>
            <person name="Ma L.-J."/>
            <person name="Baker S.E."/>
            <person name="Rep M."/>
            <person name="Adam G."/>
            <person name="Antoniw J."/>
            <person name="Baldwin T."/>
            <person name="Calvo S.E."/>
            <person name="Chang Y.-L."/>
            <person name="DeCaprio D."/>
            <person name="Gale L.R."/>
            <person name="Gnerre S."/>
            <person name="Goswami R.S."/>
            <person name="Hammond-Kosack K."/>
            <person name="Harris L.J."/>
            <person name="Hilburn K."/>
            <person name="Kennell J.C."/>
            <person name="Kroken S."/>
            <person name="Magnuson J.K."/>
            <person name="Mannhaupt G."/>
            <person name="Mauceli E.W."/>
            <person name="Mewes H.-W."/>
            <person name="Mitterbauer R."/>
            <person name="Muehlbauer G."/>
            <person name="Muensterkoetter M."/>
            <person name="Nelson D."/>
            <person name="O'Donnell K."/>
            <person name="Ouellet T."/>
            <person name="Qi W."/>
            <person name="Quesneville H."/>
            <person name="Roncero M.I.G."/>
            <person name="Seong K.-Y."/>
            <person name="Tetko I.V."/>
            <person name="Urban M."/>
            <person name="Waalwijk C."/>
            <person name="Ward T.J."/>
            <person name="Yao J."/>
            <person name="Birren B.W."/>
            <person name="Kistler H.C."/>
        </authorList>
    </citation>
    <scope>NUCLEOTIDE SEQUENCE [LARGE SCALE GENOMIC DNA]</scope>
    <source>
        <strain evidence="4">ATCC MYA-4620 / CBS 123657 / FGSC 9075 / NRRL 31084 / PH-1</strain>
    </source>
</reference>
<feature type="compositionally biased region" description="Polar residues" evidence="1">
    <location>
        <begin position="1177"/>
        <end position="1191"/>
    </location>
</feature>
<feature type="compositionally biased region" description="Polar residues" evidence="1">
    <location>
        <begin position="274"/>
        <end position="283"/>
    </location>
</feature>
<dbReference type="GO" id="GO:0032040">
    <property type="term" value="C:small-subunit processome"/>
    <property type="evidence" value="ECO:0007669"/>
    <property type="project" value="EnsemblFungi"/>
</dbReference>
<feature type="region of interest" description="Disordered" evidence="1">
    <location>
        <begin position="1076"/>
        <end position="1109"/>
    </location>
</feature>
<evidence type="ECO:0000313" key="3">
    <source>
        <dbReference type="EMBL" id="SCB65208.1"/>
    </source>
</evidence>
<dbReference type="EMBL" id="HG970335">
    <property type="protein sequence ID" value="SCB65208.1"/>
    <property type="molecule type" value="Genomic_DNA"/>
</dbReference>
<dbReference type="PANTHER" id="PTHR12436:SF3">
    <property type="entry name" value="GERMINAL-CENTER ASSOCIATED NUCLEAR PROTEIN"/>
    <property type="match status" value="1"/>
</dbReference>
<dbReference type="PANTHER" id="PTHR12436">
    <property type="entry name" value="80 KDA MCM3-ASSOCIATED PROTEIN"/>
    <property type="match status" value="1"/>
</dbReference>
<dbReference type="GO" id="GO:0032456">
    <property type="term" value="P:endocytic recycling"/>
    <property type="evidence" value="ECO:0007669"/>
    <property type="project" value="EnsemblFungi"/>
</dbReference>
<keyword evidence="4" id="KW-1185">Reference proteome</keyword>
<feature type="compositionally biased region" description="Polar residues" evidence="1">
    <location>
        <begin position="1125"/>
        <end position="1145"/>
    </location>
</feature>
<gene>
    <name evidence="3" type="ORF">FGRAMPH1_01T24207</name>
</gene>
<feature type="region of interest" description="Disordered" evidence="1">
    <location>
        <begin position="461"/>
        <end position="608"/>
    </location>
</feature>
<proteinExistence type="predicted"/>
<accession>A0A1C3YL93</accession>
<dbReference type="InterPro" id="IPR045107">
    <property type="entry name" value="SAC3/GANP/THP3"/>
</dbReference>
<feature type="region of interest" description="Disordered" evidence="1">
    <location>
        <begin position="210"/>
        <end position="231"/>
    </location>
</feature>
<dbReference type="STRING" id="229533.A0A1C3YL93"/>
<dbReference type="InterPro" id="IPR005062">
    <property type="entry name" value="SAC3/GANP/THP3_conserved"/>
</dbReference>
<dbReference type="GO" id="GO:1904669">
    <property type="term" value="P:ATP export"/>
    <property type="evidence" value="ECO:0007669"/>
    <property type="project" value="EnsemblFungi"/>
</dbReference>
<feature type="compositionally biased region" description="Basic and acidic residues" evidence="1">
    <location>
        <begin position="539"/>
        <end position="551"/>
    </location>
</feature>